<comment type="catalytic activity">
    <reaction evidence="1">
        <text>ATP + protein L-histidine = ADP + protein N-phospho-L-histidine.</text>
        <dbReference type="EC" id="2.7.13.3"/>
    </reaction>
</comment>
<dbReference type="Proteomes" id="UP000184603">
    <property type="component" value="Unassembled WGS sequence"/>
</dbReference>
<dbReference type="Gene3D" id="3.30.450.20">
    <property type="entry name" value="PAS domain"/>
    <property type="match status" value="4"/>
</dbReference>
<dbReference type="AlphaFoldDB" id="A0A1M7Y3N3"/>
<dbReference type="PROSITE" id="PS50113">
    <property type="entry name" value="PAC"/>
    <property type="match status" value="2"/>
</dbReference>
<feature type="domain" description="PAC" evidence="9">
    <location>
        <begin position="207"/>
        <end position="262"/>
    </location>
</feature>
<dbReference type="SMART" id="SM00421">
    <property type="entry name" value="HTH_LUXR"/>
    <property type="match status" value="1"/>
</dbReference>
<dbReference type="EC" id="2.7.13.3" evidence="2"/>
<evidence type="ECO:0000313" key="11">
    <source>
        <dbReference type="Proteomes" id="UP000184603"/>
    </source>
</evidence>
<dbReference type="Pfam" id="PF13188">
    <property type="entry name" value="PAS_8"/>
    <property type="match status" value="2"/>
</dbReference>
<sequence length="642" mass="74821">MTDSAAISEESRYHLLFDNMVSGFAYHKIITNKDGEPVDYEFLSVNKAFERFTGLKRTDIIGKRVTEAIPEIATIEFDWIGVYGKVALTGKPVVFERYFEPLKRWYYISAYCPEKFHFAVTFDDITFRKNVEKKLRDHESQFQIVTDNSVAFIAYVGMDDLRYEFVNKKYEESYGIPRQNIIGKHIKEIIGSRHYDVALNYIQDVKQGKTVSFLQSYDFKDGRRSLKVNLVPEFDDHKRVVGMVVLSYDITELKEIQNALEESERKYRSLFDKNENGIFIYDQETLIILDANPAMTEIYGFNYDELVGMNCLALSSEVSESVKASEIIKNSGRLNVEIRWHKKKDNTIFPVELEAFSVESYGRRIGYTLIKDLTERKKAEDALRESEEKYRKIFNEAQVALFRTRISDGQLIDANEEYAKMAGYPNVRECIGHFHPGRSWVDQKSRKKMIDLLVKKGSVRGYEAQIVRRDGVSIWVRFSATIYPENGYIEGSIEDITKQRDAYEQLKDINTALDVLLKKREEDSKKIEENIFSNYELMIMPFLNRLKYTDLNANQQNLINIIEENLTEIVDPFVKKLSNSMMRLTQSEIQIATMIKQGLTNKEIAQTLNCSKRTVDTHRENIRKKLHLTNNKVNLKTYLLHL</sequence>
<feature type="domain" description="HTH luxR-type" evidence="7">
    <location>
        <begin position="577"/>
        <end position="642"/>
    </location>
</feature>
<evidence type="ECO:0000256" key="5">
    <source>
        <dbReference type="ARBA" id="ARBA00022777"/>
    </source>
</evidence>
<dbReference type="SUPFAM" id="SSF46894">
    <property type="entry name" value="C-terminal effector domain of the bipartite response regulators"/>
    <property type="match status" value="1"/>
</dbReference>
<dbReference type="Pfam" id="PF08448">
    <property type="entry name" value="PAS_4"/>
    <property type="match status" value="1"/>
</dbReference>
<dbReference type="EMBL" id="FRFE01000006">
    <property type="protein sequence ID" value="SHO46757.1"/>
    <property type="molecule type" value="Genomic_DNA"/>
</dbReference>
<dbReference type="CDD" id="cd06170">
    <property type="entry name" value="LuxR_C_like"/>
    <property type="match status" value="1"/>
</dbReference>
<dbReference type="Gene3D" id="1.10.10.10">
    <property type="entry name" value="Winged helix-like DNA-binding domain superfamily/Winged helix DNA-binding domain"/>
    <property type="match status" value="1"/>
</dbReference>
<keyword evidence="6" id="KW-0175">Coiled coil</keyword>
<dbReference type="NCBIfam" id="TIGR00229">
    <property type="entry name" value="sensory_box"/>
    <property type="match status" value="3"/>
</dbReference>
<dbReference type="PROSITE" id="PS50112">
    <property type="entry name" value="PAS"/>
    <property type="match status" value="1"/>
</dbReference>
<feature type="domain" description="PAC" evidence="9">
    <location>
        <begin position="460"/>
        <end position="508"/>
    </location>
</feature>
<organism evidence="10 11">
    <name type="scientific">Desulfopila aestuarii DSM 18488</name>
    <dbReference type="NCBI Taxonomy" id="1121416"/>
    <lineage>
        <taxon>Bacteria</taxon>
        <taxon>Pseudomonadati</taxon>
        <taxon>Thermodesulfobacteriota</taxon>
        <taxon>Desulfobulbia</taxon>
        <taxon>Desulfobulbales</taxon>
        <taxon>Desulfocapsaceae</taxon>
        <taxon>Desulfopila</taxon>
    </lineage>
</organism>
<dbReference type="InterPro" id="IPR035965">
    <property type="entry name" value="PAS-like_dom_sf"/>
</dbReference>
<dbReference type="SMART" id="SM00086">
    <property type="entry name" value="PAC"/>
    <property type="match status" value="3"/>
</dbReference>
<gene>
    <name evidence="10" type="ORF">SAMN02745220_01625</name>
</gene>
<dbReference type="PANTHER" id="PTHR43304:SF1">
    <property type="entry name" value="PAC DOMAIN-CONTAINING PROTEIN"/>
    <property type="match status" value="1"/>
</dbReference>
<accession>A0A1M7Y3N3</accession>
<feature type="coiled-coil region" evidence="6">
    <location>
        <begin position="369"/>
        <end position="396"/>
    </location>
</feature>
<keyword evidence="11" id="KW-1185">Reference proteome</keyword>
<dbReference type="PROSITE" id="PS50043">
    <property type="entry name" value="HTH_LUXR_2"/>
    <property type="match status" value="1"/>
</dbReference>
<reference evidence="10 11" key="1">
    <citation type="submission" date="2016-12" db="EMBL/GenBank/DDBJ databases">
        <authorList>
            <person name="Song W.-J."/>
            <person name="Kurnit D.M."/>
        </authorList>
    </citation>
    <scope>NUCLEOTIDE SEQUENCE [LARGE SCALE GENOMIC DNA]</scope>
    <source>
        <strain evidence="10 11">DSM 18488</strain>
    </source>
</reference>
<evidence type="ECO:0000259" key="8">
    <source>
        <dbReference type="PROSITE" id="PS50112"/>
    </source>
</evidence>
<dbReference type="Pfam" id="PF13426">
    <property type="entry name" value="PAS_9"/>
    <property type="match status" value="1"/>
</dbReference>
<evidence type="ECO:0000256" key="2">
    <source>
        <dbReference type="ARBA" id="ARBA00012438"/>
    </source>
</evidence>
<dbReference type="InterPro" id="IPR052162">
    <property type="entry name" value="Sensor_kinase/Photoreceptor"/>
</dbReference>
<dbReference type="InterPro" id="IPR016032">
    <property type="entry name" value="Sig_transdc_resp-reg_C-effctor"/>
</dbReference>
<dbReference type="InterPro" id="IPR000700">
    <property type="entry name" value="PAS-assoc_C"/>
</dbReference>
<dbReference type="PROSITE" id="PS00622">
    <property type="entry name" value="HTH_LUXR_1"/>
    <property type="match status" value="1"/>
</dbReference>
<feature type="domain" description="PAS" evidence="8">
    <location>
        <begin position="263"/>
        <end position="312"/>
    </location>
</feature>
<name>A0A1M7Y3N3_9BACT</name>
<dbReference type="SMART" id="SM00091">
    <property type="entry name" value="PAS"/>
    <property type="match status" value="4"/>
</dbReference>
<keyword evidence="4" id="KW-0808">Transferase</keyword>
<dbReference type="GO" id="GO:0006355">
    <property type="term" value="P:regulation of DNA-templated transcription"/>
    <property type="evidence" value="ECO:0007669"/>
    <property type="project" value="InterPro"/>
</dbReference>
<dbReference type="GO" id="GO:0003677">
    <property type="term" value="F:DNA binding"/>
    <property type="evidence" value="ECO:0007669"/>
    <property type="project" value="InterPro"/>
</dbReference>
<evidence type="ECO:0000259" key="9">
    <source>
        <dbReference type="PROSITE" id="PS50113"/>
    </source>
</evidence>
<dbReference type="GO" id="GO:0004673">
    <property type="term" value="F:protein histidine kinase activity"/>
    <property type="evidence" value="ECO:0007669"/>
    <property type="project" value="UniProtKB-EC"/>
</dbReference>
<evidence type="ECO:0000256" key="1">
    <source>
        <dbReference type="ARBA" id="ARBA00000085"/>
    </source>
</evidence>
<protein>
    <recommendedName>
        <fullName evidence="2">histidine kinase</fullName>
        <ecNumber evidence="2">2.7.13.3</ecNumber>
    </recommendedName>
</protein>
<dbReference type="InterPro" id="IPR013656">
    <property type="entry name" value="PAS_4"/>
</dbReference>
<evidence type="ECO:0000256" key="6">
    <source>
        <dbReference type="SAM" id="Coils"/>
    </source>
</evidence>
<evidence type="ECO:0000313" key="10">
    <source>
        <dbReference type="EMBL" id="SHO46757.1"/>
    </source>
</evidence>
<dbReference type="STRING" id="1121416.SAMN02745220_01625"/>
<dbReference type="InterPro" id="IPR000792">
    <property type="entry name" value="Tscrpt_reg_LuxR_C"/>
</dbReference>
<evidence type="ECO:0000259" key="7">
    <source>
        <dbReference type="PROSITE" id="PS50043"/>
    </source>
</evidence>
<proteinExistence type="predicted"/>
<evidence type="ECO:0000256" key="4">
    <source>
        <dbReference type="ARBA" id="ARBA00022679"/>
    </source>
</evidence>
<dbReference type="RefSeq" id="WP_073612943.1">
    <property type="nucleotide sequence ID" value="NZ_FRFE01000006.1"/>
</dbReference>
<dbReference type="InterPro" id="IPR001610">
    <property type="entry name" value="PAC"/>
</dbReference>
<keyword evidence="3" id="KW-0597">Phosphoprotein</keyword>
<dbReference type="InterPro" id="IPR036388">
    <property type="entry name" value="WH-like_DNA-bd_sf"/>
</dbReference>
<dbReference type="OrthoDB" id="5410300at2"/>
<dbReference type="CDD" id="cd00130">
    <property type="entry name" value="PAS"/>
    <property type="match status" value="3"/>
</dbReference>
<dbReference type="SUPFAM" id="SSF55785">
    <property type="entry name" value="PYP-like sensor domain (PAS domain)"/>
    <property type="match status" value="4"/>
</dbReference>
<dbReference type="Pfam" id="PF00196">
    <property type="entry name" value="GerE"/>
    <property type="match status" value="1"/>
</dbReference>
<evidence type="ECO:0000256" key="3">
    <source>
        <dbReference type="ARBA" id="ARBA00022553"/>
    </source>
</evidence>
<keyword evidence="5" id="KW-0418">Kinase</keyword>
<dbReference type="PRINTS" id="PR00038">
    <property type="entry name" value="HTHLUXR"/>
</dbReference>
<dbReference type="PANTHER" id="PTHR43304">
    <property type="entry name" value="PHYTOCHROME-LIKE PROTEIN CPH1"/>
    <property type="match status" value="1"/>
</dbReference>
<dbReference type="InterPro" id="IPR000014">
    <property type="entry name" value="PAS"/>
</dbReference>